<accession>A0A8S5MF95</accession>
<evidence type="ECO:0000313" key="2">
    <source>
        <dbReference type="EMBL" id="DAD80603.1"/>
    </source>
</evidence>
<organism evidence="2">
    <name type="scientific">Siphoviridae sp. ctS1E53</name>
    <dbReference type="NCBI Taxonomy" id="2826340"/>
    <lineage>
        <taxon>Viruses</taxon>
        <taxon>Duplodnaviria</taxon>
        <taxon>Heunggongvirae</taxon>
        <taxon>Uroviricota</taxon>
        <taxon>Caudoviricetes</taxon>
    </lineage>
</organism>
<name>A0A8S5MF95_9CAUD</name>
<protein>
    <recommendedName>
        <fullName evidence="1">DUF551 domain-containing protein</fullName>
    </recommendedName>
</protein>
<dbReference type="Pfam" id="PF04448">
    <property type="entry name" value="DUF551"/>
    <property type="match status" value="1"/>
</dbReference>
<dbReference type="EMBL" id="BK014885">
    <property type="protein sequence ID" value="DAD80603.1"/>
    <property type="molecule type" value="Genomic_DNA"/>
</dbReference>
<sequence length="74" mass="8830">MDWISVKDRLPEPDENVIIYATRWEAKGYVVGITRRYRYTDGRETWVEPLQGFELAYHITHWMPLPEPPKEANP</sequence>
<reference evidence="2" key="1">
    <citation type="journal article" date="2021" name="Proc. Natl. Acad. Sci. U.S.A.">
        <title>A Catalog of Tens of Thousands of Viruses from Human Metagenomes Reveals Hidden Associations with Chronic Diseases.</title>
        <authorList>
            <person name="Tisza M.J."/>
            <person name="Buck C.B."/>
        </authorList>
    </citation>
    <scope>NUCLEOTIDE SEQUENCE</scope>
    <source>
        <strain evidence="2">CtS1E53</strain>
    </source>
</reference>
<proteinExistence type="predicted"/>
<evidence type="ECO:0000259" key="1">
    <source>
        <dbReference type="Pfam" id="PF04448"/>
    </source>
</evidence>
<feature type="domain" description="DUF551" evidence="1">
    <location>
        <begin position="3"/>
        <end position="70"/>
    </location>
</feature>
<dbReference type="InterPro" id="IPR007539">
    <property type="entry name" value="DUF551"/>
</dbReference>